<dbReference type="InterPro" id="IPR036838">
    <property type="entry name" value="Ribosomal_uS10_dom_sf"/>
</dbReference>
<accession>A0A0G9K2A8</accession>
<dbReference type="NCBIfam" id="TIGR01049">
    <property type="entry name" value="rpsJ_bact"/>
    <property type="match status" value="1"/>
</dbReference>
<keyword evidence="2 4" id="KW-0689">Ribosomal protein</keyword>
<evidence type="ECO:0000256" key="4">
    <source>
        <dbReference type="HAMAP-Rule" id="MF_00508"/>
    </source>
</evidence>
<evidence type="ECO:0000313" key="6">
    <source>
        <dbReference type="EMBL" id="KLD98337.1"/>
    </source>
</evidence>
<dbReference type="PROSITE" id="PS00361">
    <property type="entry name" value="RIBOSOMAL_S10"/>
    <property type="match status" value="1"/>
</dbReference>
<sequence length="104" mass="11856">MEKIRLKLKAYDHRVLDRSVASIVEAVKRTGADLRGPIPLPTKIRRYTVIKGPHVNKDSREQFEIRVHSRIIDIIVATPETVDSLMKLDLAPEVDVEVRSMGQE</sequence>
<dbReference type="SMR" id="A0A0G9K2A8"/>
<proteinExistence type="inferred from homology"/>
<dbReference type="GeneID" id="24304036"/>
<gene>
    <name evidence="4 6" type="primary">rpsJ</name>
    <name evidence="6" type="ORF">AA20_08975</name>
</gene>
<reference evidence="6 7" key="1">
    <citation type="submission" date="2014-01" db="EMBL/GenBank/DDBJ databases">
        <title>Development of a Comparative Genomic Fingerprinting Assay for High Resolution Genotyping of Arcobacter butzleri.</title>
        <authorList>
            <person name="Webb A.L."/>
            <person name="Inglis G.D."/>
            <person name="Kruczkiewicz P."/>
            <person name="Selinger L.B."/>
            <person name="Taboada E.N."/>
        </authorList>
    </citation>
    <scope>NUCLEOTIDE SEQUENCE [LARGE SCALE GENOMIC DNA]</scope>
    <source>
        <strain evidence="6 7">L348</strain>
    </source>
</reference>
<comment type="similarity">
    <text evidence="1 4">Belongs to the universal ribosomal protein uS10 family.</text>
</comment>
<evidence type="ECO:0000256" key="2">
    <source>
        <dbReference type="ARBA" id="ARBA00022980"/>
    </source>
</evidence>
<dbReference type="FunFam" id="3.30.70.600:FF:000003">
    <property type="entry name" value="30S ribosomal protein S10"/>
    <property type="match status" value="1"/>
</dbReference>
<evidence type="ECO:0000256" key="1">
    <source>
        <dbReference type="ARBA" id="ARBA00007102"/>
    </source>
</evidence>
<dbReference type="GO" id="GO:0000049">
    <property type="term" value="F:tRNA binding"/>
    <property type="evidence" value="ECO:0007669"/>
    <property type="project" value="UniProtKB-UniRule"/>
</dbReference>
<protein>
    <recommendedName>
        <fullName evidence="4">Small ribosomal subunit protein uS10</fullName>
    </recommendedName>
</protein>
<dbReference type="GO" id="GO:1990904">
    <property type="term" value="C:ribonucleoprotein complex"/>
    <property type="evidence" value="ECO:0007669"/>
    <property type="project" value="UniProtKB-KW"/>
</dbReference>
<comment type="function">
    <text evidence="4">Involved in the binding of tRNA to the ribosomes.</text>
</comment>
<dbReference type="AlphaFoldDB" id="A0A0G9K2A8"/>
<evidence type="ECO:0000259" key="5">
    <source>
        <dbReference type="SMART" id="SM01403"/>
    </source>
</evidence>
<dbReference type="SUPFAM" id="SSF54999">
    <property type="entry name" value="Ribosomal protein S10"/>
    <property type="match status" value="1"/>
</dbReference>
<dbReference type="HAMAP" id="MF_00508">
    <property type="entry name" value="Ribosomal_uS10"/>
    <property type="match status" value="1"/>
</dbReference>
<name>A0A0G9K2A8_9BACT</name>
<dbReference type="PRINTS" id="PR00971">
    <property type="entry name" value="RIBOSOMALS10"/>
</dbReference>
<dbReference type="Pfam" id="PF00338">
    <property type="entry name" value="Ribosomal_S10"/>
    <property type="match status" value="1"/>
</dbReference>
<dbReference type="InterPro" id="IPR001848">
    <property type="entry name" value="Ribosomal_uS10"/>
</dbReference>
<dbReference type="InterPro" id="IPR018268">
    <property type="entry name" value="Ribosomal_uS10_CS"/>
</dbReference>
<organism evidence="6 7">
    <name type="scientific">Aliarcobacter butzleri L348</name>
    <dbReference type="NCBI Taxonomy" id="1447256"/>
    <lineage>
        <taxon>Bacteria</taxon>
        <taxon>Pseudomonadati</taxon>
        <taxon>Campylobacterota</taxon>
        <taxon>Epsilonproteobacteria</taxon>
        <taxon>Campylobacterales</taxon>
        <taxon>Arcobacteraceae</taxon>
        <taxon>Aliarcobacter</taxon>
    </lineage>
</organism>
<feature type="domain" description="Small ribosomal subunit protein uS10" evidence="5">
    <location>
        <begin position="5"/>
        <end position="99"/>
    </location>
</feature>
<dbReference type="PATRIC" id="fig|1447256.3.peg.1754"/>
<evidence type="ECO:0000313" key="7">
    <source>
        <dbReference type="Proteomes" id="UP000035514"/>
    </source>
</evidence>
<dbReference type="EMBL" id="JAIQ01000127">
    <property type="protein sequence ID" value="KLD98337.1"/>
    <property type="molecule type" value="Genomic_DNA"/>
</dbReference>
<dbReference type="Gene3D" id="3.30.70.600">
    <property type="entry name" value="Ribosomal protein S10 domain"/>
    <property type="match status" value="1"/>
</dbReference>
<dbReference type="GO" id="GO:0003735">
    <property type="term" value="F:structural constituent of ribosome"/>
    <property type="evidence" value="ECO:0007669"/>
    <property type="project" value="InterPro"/>
</dbReference>
<comment type="subunit">
    <text evidence="4">Part of the 30S ribosomal subunit.</text>
</comment>
<dbReference type="Proteomes" id="UP000035514">
    <property type="component" value="Unassembled WGS sequence"/>
</dbReference>
<dbReference type="GO" id="GO:0005840">
    <property type="term" value="C:ribosome"/>
    <property type="evidence" value="ECO:0007669"/>
    <property type="project" value="UniProtKB-KW"/>
</dbReference>
<dbReference type="InterPro" id="IPR027486">
    <property type="entry name" value="Ribosomal_uS10_dom"/>
</dbReference>
<dbReference type="NCBIfam" id="NF001861">
    <property type="entry name" value="PRK00596.1"/>
    <property type="match status" value="1"/>
</dbReference>
<dbReference type="PANTHER" id="PTHR11700">
    <property type="entry name" value="30S RIBOSOMAL PROTEIN S10 FAMILY MEMBER"/>
    <property type="match status" value="1"/>
</dbReference>
<dbReference type="GO" id="GO:0006412">
    <property type="term" value="P:translation"/>
    <property type="evidence" value="ECO:0007669"/>
    <property type="project" value="UniProtKB-UniRule"/>
</dbReference>
<evidence type="ECO:0000256" key="3">
    <source>
        <dbReference type="ARBA" id="ARBA00023274"/>
    </source>
</evidence>
<dbReference type="SMART" id="SM01403">
    <property type="entry name" value="Ribosomal_S10"/>
    <property type="match status" value="1"/>
</dbReference>
<comment type="caution">
    <text evidence="6">The sequence shown here is derived from an EMBL/GenBank/DDBJ whole genome shotgun (WGS) entry which is preliminary data.</text>
</comment>
<keyword evidence="3 4" id="KW-0687">Ribonucleoprotein</keyword>
<dbReference type="RefSeq" id="WP_004510819.1">
    <property type="nucleotide sequence ID" value="NZ_JAIQ01000127.1"/>
</dbReference>